<dbReference type="RefSeq" id="WP_144357243.1">
    <property type="nucleotide sequence ID" value="NZ_VMNH01000003.1"/>
</dbReference>
<keyword evidence="2" id="KW-0067">ATP-binding</keyword>
<evidence type="ECO:0000313" key="6">
    <source>
        <dbReference type="EMBL" id="TVO78398.1"/>
    </source>
</evidence>
<evidence type="ECO:0000256" key="3">
    <source>
        <dbReference type="ARBA" id="ARBA00023015"/>
    </source>
</evidence>
<evidence type="ECO:0000259" key="5">
    <source>
        <dbReference type="PROSITE" id="PS50045"/>
    </source>
</evidence>
<dbReference type="SMART" id="SM00382">
    <property type="entry name" value="AAA"/>
    <property type="match status" value="1"/>
</dbReference>
<comment type="caution">
    <text evidence="6">The sequence shown here is derived from an EMBL/GenBank/DDBJ whole genome shotgun (WGS) entry which is preliminary data.</text>
</comment>
<keyword evidence="4" id="KW-0804">Transcription</keyword>
<dbReference type="GO" id="GO:0043565">
    <property type="term" value="F:sequence-specific DNA binding"/>
    <property type="evidence" value="ECO:0007669"/>
    <property type="project" value="InterPro"/>
</dbReference>
<evidence type="ECO:0000256" key="1">
    <source>
        <dbReference type="ARBA" id="ARBA00022741"/>
    </source>
</evidence>
<organism evidence="6 7">
    <name type="scientific">Sedimenticola selenatireducens</name>
    <dbReference type="NCBI Taxonomy" id="191960"/>
    <lineage>
        <taxon>Bacteria</taxon>
        <taxon>Pseudomonadati</taxon>
        <taxon>Pseudomonadota</taxon>
        <taxon>Gammaproteobacteria</taxon>
        <taxon>Chromatiales</taxon>
        <taxon>Sedimenticolaceae</taxon>
        <taxon>Sedimenticola</taxon>
    </lineage>
</organism>
<reference evidence="6 7" key="1">
    <citation type="submission" date="2019-07" db="EMBL/GenBank/DDBJ databases">
        <title>The pathways for chlorine oxyanion respiration interact through the shared metabolite chlorate.</title>
        <authorList>
            <person name="Barnum T.P."/>
            <person name="Cheng Y."/>
            <person name="Hill K.A."/>
            <person name="Lucas L.N."/>
            <person name="Carlson H.K."/>
            <person name="Coates J.D."/>
        </authorList>
    </citation>
    <scope>NUCLEOTIDE SEQUENCE [LARGE SCALE GENOMIC DNA]</scope>
    <source>
        <strain evidence="6 7">BK-1</strain>
    </source>
</reference>
<dbReference type="Gene3D" id="1.10.8.60">
    <property type="match status" value="1"/>
</dbReference>
<proteinExistence type="predicted"/>
<dbReference type="PROSITE" id="PS50045">
    <property type="entry name" value="SIGMA54_INTERACT_4"/>
    <property type="match status" value="1"/>
</dbReference>
<sequence length="321" mass="35626">MLTKATKNNTKKPPLAIGRSAPWCEVIAMAKKMAPLQMPVLITGESGVGKEVVAQILHYWSEREQSNFIPLNCGLLQDQLLESELFGHKKGSFTGAIQEHDGLFHAATEGTLFLDEIGELSATCQAKLLRVLETGEYRPMGSTQIKRTNARIIAATHRDLEKMISQGRFRQDLYYRLNVLTINIPPLNQRTDDIPLLVDHFLGQTLGGTTPPVLAPGAMKQLMGHHWPGNVRELKNVIERLRVYCDGEIRAESVESMLSSQSVNGVGDNSLATFHAAGTLARMEHAYVQWVIERCEGNISQAARILGVSRTTIYKIQNTLQ</sequence>
<dbReference type="PANTHER" id="PTHR32071:SF121">
    <property type="entry name" value="SIGMA L-DEPENDENT TRANSCRIPTIONAL REGULATOR YQIR-RELATED"/>
    <property type="match status" value="1"/>
</dbReference>
<dbReference type="InterPro" id="IPR003593">
    <property type="entry name" value="AAA+_ATPase"/>
</dbReference>
<keyword evidence="3" id="KW-0805">Transcription regulation</keyword>
<dbReference type="InterPro" id="IPR009057">
    <property type="entry name" value="Homeodomain-like_sf"/>
</dbReference>
<dbReference type="SUPFAM" id="SSF46689">
    <property type="entry name" value="Homeodomain-like"/>
    <property type="match status" value="1"/>
</dbReference>
<dbReference type="InterPro" id="IPR058031">
    <property type="entry name" value="AAA_lid_NorR"/>
</dbReference>
<name>A0A557SLV1_9GAMM</name>
<keyword evidence="1" id="KW-0547">Nucleotide-binding</keyword>
<gene>
    <name evidence="6" type="ORF">FHP88_01655</name>
</gene>
<accession>A0A557SLV1</accession>
<dbReference type="SUPFAM" id="SSF52540">
    <property type="entry name" value="P-loop containing nucleoside triphosphate hydrolases"/>
    <property type="match status" value="1"/>
</dbReference>
<evidence type="ECO:0000256" key="2">
    <source>
        <dbReference type="ARBA" id="ARBA00022840"/>
    </source>
</evidence>
<dbReference type="Pfam" id="PF25601">
    <property type="entry name" value="AAA_lid_14"/>
    <property type="match status" value="1"/>
</dbReference>
<dbReference type="Gene3D" id="1.10.10.60">
    <property type="entry name" value="Homeodomain-like"/>
    <property type="match status" value="1"/>
</dbReference>
<dbReference type="GO" id="GO:0006355">
    <property type="term" value="P:regulation of DNA-templated transcription"/>
    <property type="evidence" value="ECO:0007669"/>
    <property type="project" value="InterPro"/>
</dbReference>
<dbReference type="AlphaFoldDB" id="A0A557SLV1"/>
<dbReference type="InterPro" id="IPR025662">
    <property type="entry name" value="Sigma_54_int_dom_ATP-bd_1"/>
</dbReference>
<dbReference type="PANTHER" id="PTHR32071">
    <property type="entry name" value="TRANSCRIPTIONAL REGULATORY PROTEIN"/>
    <property type="match status" value="1"/>
</dbReference>
<dbReference type="PROSITE" id="PS00675">
    <property type="entry name" value="SIGMA54_INTERACT_1"/>
    <property type="match status" value="1"/>
</dbReference>
<evidence type="ECO:0000313" key="7">
    <source>
        <dbReference type="Proteomes" id="UP000316649"/>
    </source>
</evidence>
<dbReference type="EMBL" id="VMNH01000003">
    <property type="protein sequence ID" value="TVO78398.1"/>
    <property type="molecule type" value="Genomic_DNA"/>
</dbReference>
<feature type="domain" description="Sigma-54 factor interaction" evidence="5">
    <location>
        <begin position="16"/>
        <end position="243"/>
    </location>
</feature>
<dbReference type="FunFam" id="3.40.50.300:FF:000006">
    <property type="entry name" value="DNA-binding transcriptional regulator NtrC"/>
    <property type="match status" value="1"/>
</dbReference>
<dbReference type="CDD" id="cd00009">
    <property type="entry name" value="AAA"/>
    <property type="match status" value="1"/>
</dbReference>
<dbReference type="Gene3D" id="3.40.50.300">
    <property type="entry name" value="P-loop containing nucleotide triphosphate hydrolases"/>
    <property type="match status" value="1"/>
</dbReference>
<evidence type="ECO:0000256" key="4">
    <source>
        <dbReference type="ARBA" id="ARBA00023163"/>
    </source>
</evidence>
<dbReference type="InterPro" id="IPR025944">
    <property type="entry name" value="Sigma_54_int_dom_CS"/>
</dbReference>
<dbReference type="Proteomes" id="UP000316649">
    <property type="component" value="Unassembled WGS sequence"/>
</dbReference>
<dbReference type="InterPro" id="IPR002078">
    <property type="entry name" value="Sigma_54_int"/>
</dbReference>
<protein>
    <submittedName>
        <fullName evidence="6">Sigma-54-dependent Fis family transcriptional regulator</fullName>
    </submittedName>
</protein>
<dbReference type="Pfam" id="PF02954">
    <property type="entry name" value="HTH_8"/>
    <property type="match status" value="1"/>
</dbReference>
<dbReference type="InterPro" id="IPR002197">
    <property type="entry name" value="HTH_Fis"/>
</dbReference>
<dbReference type="GO" id="GO:0005524">
    <property type="term" value="F:ATP binding"/>
    <property type="evidence" value="ECO:0007669"/>
    <property type="project" value="UniProtKB-KW"/>
</dbReference>
<dbReference type="Pfam" id="PF00158">
    <property type="entry name" value="Sigma54_activat"/>
    <property type="match status" value="1"/>
</dbReference>
<dbReference type="InterPro" id="IPR027417">
    <property type="entry name" value="P-loop_NTPase"/>
</dbReference>
<keyword evidence="7" id="KW-1185">Reference proteome</keyword>
<dbReference type="PROSITE" id="PS00688">
    <property type="entry name" value="SIGMA54_INTERACT_3"/>
    <property type="match status" value="1"/>
</dbReference>
<dbReference type="OrthoDB" id="9804019at2"/>